<proteinExistence type="predicted"/>
<name>A0AAE1BDS3_9GAST</name>
<evidence type="ECO:0000313" key="2">
    <source>
        <dbReference type="Proteomes" id="UP001283361"/>
    </source>
</evidence>
<dbReference type="AlphaFoldDB" id="A0AAE1BDS3"/>
<dbReference type="EMBL" id="JAWDGP010000029">
    <property type="protein sequence ID" value="KAK3804245.1"/>
    <property type="molecule type" value="Genomic_DNA"/>
</dbReference>
<evidence type="ECO:0000313" key="1">
    <source>
        <dbReference type="EMBL" id="KAK3804245.1"/>
    </source>
</evidence>
<organism evidence="1 2">
    <name type="scientific">Elysia crispata</name>
    <name type="common">lettuce slug</name>
    <dbReference type="NCBI Taxonomy" id="231223"/>
    <lineage>
        <taxon>Eukaryota</taxon>
        <taxon>Metazoa</taxon>
        <taxon>Spiralia</taxon>
        <taxon>Lophotrochozoa</taxon>
        <taxon>Mollusca</taxon>
        <taxon>Gastropoda</taxon>
        <taxon>Heterobranchia</taxon>
        <taxon>Euthyneura</taxon>
        <taxon>Panpulmonata</taxon>
        <taxon>Sacoglossa</taxon>
        <taxon>Placobranchoidea</taxon>
        <taxon>Plakobranchidae</taxon>
        <taxon>Elysia</taxon>
    </lineage>
</organism>
<reference evidence="1" key="1">
    <citation type="journal article" date="2023" name="G3 (Bethesda)">
        <title>A reference genome for the long-term kleptoplast-retaining sea slug Elysia crispata morphotype clarki.</title>
        <authorList>
            <person name="Eastman K.E."/>
            <person name="Pendleton A.L."/>
            <person name="Shaikh M.A."/>
            <person name="Suttiyut T."/>
            <person name="Ogas R."/>
            <person name="Tomko P."/>
            <person name="Gavelis G."/>
            <person name="Widhalm J.R."/>
            <person name="Wisecaver J.H."/>
        </authorList>
    </citation>
    <scope>NUCLEOTIDE SEQUENCE</scope>
    <source>
        <strain evidence="1">ECLA1</strain>
    </source>
</reference>
<protein>
    <submittedName>
        <fullName evidence="1">Uncharacterized protein</fullName>
    </submittedName>
</protein>
<sequence>MWASGELLEQWRVNSNIRNSNLGVLSSVRGQEGPIRVETSEKLHFIIAVRAQAPEFPYHAASLLRLVPPSPGAACGGLDVRF</sequence>
<keyword evidence="2" id="KW-1185">Reference proteome</keyword>
<dbReference type="Proteomes" id="UP001283361">
    <property type="component" value="Unassembled WGS sequence"/>
</dbReference>
<accession>A0AAE1BDS3</accession>
<comment type="caution">
    <text evidence="1">The sequence shown here is derived from an EMBL/GenBank/DDBJ whole genome shotgun (WGS) entry which is preliminary data.</text>
</comment>
<gene>
    <name evidence="1" type="ORF">RRG08_040752</name>
</gene>